<dbReference type="HOGENOM" id="CLU_1122672_0_0_2"/>
<proteinExistence type="predicted"/>
<dbReference type="KEGG" id="ths:TES1_1092"/>
<dbReference type="GeneID" id="24907242"/>
<name>W0I352_9EURY</name>
<dbReference type="RefSeq" id="WP_042681009.1">
    <property type="nucleotide sequence ID" value="NZ_CP006965.1"/>
</dbReference>
<evidence type="ECO:0000313" key="2">
    <source>
        <dbReference type="Proteomes" id="UP000019027"/>
    </source>
</evidence>
<sequence length="206" mass="23665">MKVEGYIAHAQILSNGTSVAKILVESYKEYNTPNYPLEIVRELYTYKVPASQFWGMSYEFKDNHMVYGCLNIRNRTETRDIDFTYVPLTPEQTQRIDGVGLVTSNWAVFFVSLVDFGGINNIKRIKVRFPEKWELDYSESSGRIEIEGSNAIRINLSPFATKNYFALVFKTNNYKISLHRNICILVVMSDGSDYRLPCLYSSSSST</sequence>
<dbReference type="Proteomes" id="UP000019027">
    <property type="component" value="Chromosome"/>
</dbReference>
<evidence type="ECO:0000313" key="1">
    <source>
        <dbReference type="EMBL" id="AHF80476.1"/>
    </source>
</evidence>
<keyword evidence="2" id="KW-1185">Reference proteome</keyword>
<organism evidence="1 2">
    <name type="scientific">Thermococcus paralvinellae</name>
    <dbReference type="NCBI Taxonomy" id="582419"/>
    <lineage>
        <taxon>Archaea</taxon>
        <taxon>Methanobacteriati</taxon>
        <taxon>Methanobacteriota</taxon>
        <taxon>Thermococci</taxon>
        <taxon>Thermococcales</taxon>
        <taxon>Thermococcaceae</taxon>
        <taxon>Thermococcus</taxon>
    </lineage>
</organism>
<dbReference type="EMBL" id="CP006965">
    <property type="protein sequence ID" value="AHF80476.1"/>
    <property type="molecule type" value="Genomic_DNA"/>
</dbReference>
<dbReference type="OrthoDB" id="94668at2157"/>
<accession>W0I352</accession>
<gene>
    <name evidence="1" type="ORF">TES1_1092</name>
</gene>
<protein>
    <submittedName>
        <fullName evidence="1">Uncharacterized protein</fullName>
    </submittedName>
</protein>
<dbReference type="AlphaFoldDB" id="W0I352"/>
<reference evidence="1 2" key="1">
    <citation type="journal article" date="2014" name="Int. J. Syst. Evol. Microbiol.">
        <title>Thermococcus paralvinellae sp. nov. and Thermococcus cleftensis sp. nov. of hyperthermophilic heterotrophs from deep-sea hydrothermal vents.</title>
        <authorList>
            <person name="Hensley S.A."/>
            <person name="Jung J.H."/>
            <person name="Park C.S."/>
            <person name="Holden J.F."/>
        </authorList>
    </citation>
    <scope>NUCLEOTIDE SEQUENCE [LARGE SCALE GENOMIC DNA]</scope>
    <source>
        <strain evidence="1 2">ES1</strain>
    </source>
</reference>